<protein>
    <submittedName>
        <fullName evidence="1">Uncharacterized protein</fullName>
    </submittedName>
</protein>
<organism evidence="1">
    <name type="scientific">hydrothermal vent metagenome</name>
    <dbReference type="NCBI Taxonomy" id="652676"/>
    <lineage>
        <taxon>unclassified sequences</taxon>
        <taxon>metagenomes</taxon>
        <taxon>ecological metagenomes</taxon>
    </lineage>
</organism>
<evidence type="ECO:0000313" key="1">
    <source>
        <dbReference type="EMBL" id="VAW28834.1"/>
    </source>
</evidence>
<accession>A0A3B0VAA2</accession>
<dbReference type="AlphaFoldDB" id="A0A3B0VAA2"/>
<gene>
    <name evidence="1" type="ORF">MNBD_BACTEROID06-491</name>
</gene>
<sequence>MNRIILIVLITVPSALLAQEEFLPRNVNHTSKNNIIPAISGNGKTMIYLTDYSNSGEMVLERTHYKAGRWDDPKEISALNPMRLNNTGSYFLDNTGEAIWFSSRKPDGLGGYDIWVVQKGSSSWGRAKN</sequence>
<dbReference type="InterPro" id="IPR011659">
    <property type="entry name" value="WD40"/>
</dbReference>
<name>A0A3B0VAA2_9ZZZZ</name>
<dbReference type="EMBL" id="UOES01000463">
    <property type="protein sequence ID" value="VAW28834.1"/>
    <property type="molecule type" value="Genomic_DNA"/>
</dbReference>
<proteinExistence type="predicted"/>
<reference evidence="1" key="1">
    <citation type="submission" date="2018-06" db="EMBL/GenBank/DDBJ databases">
        <authorList>
            <person name="Zhirakovskaya E."/>
        </authorList>
    </citation>
    <scope>NUCLEOTIDE SEQUENCE</scope>
</reference>
<feature type="non-terminal residue" evidence="1">
    <location>
        <position position="129"/>
    </location>
</feature>
<dbReference type="Pfam" id="PF07676">
    <property type="entry name" value="PD40"/>
    <property type="match status" value="1"/>
</dbReference>